<feature type="signal peptide" evidence="1">
    <location>
        <begin position="1"/>
        <end position="26"/>
    </location>
</feature>
<feature type="chain" id="PRO_5022931191" evidence="1">
    <location>
        <begin position="27"/>
        <end position="542"/>
    </location>
</feature>
<dbReference type="RefSeq" id="WP_148402622.1">
    <property type="nucleotide sequence ID" value="NZ_VSKK01000001.1"/>
</dbReference>
<proteinExistence type="predicted"/>
<protein>
    <submittedName>
        <fullName evidence="2">G-D-S-L family lipolytic protein</fullName>
    </submittedName>
</protein>
<sequence length="542" mass="56193">MKKITRNIKYMCLLAATITLSSCSSDDDGTSNQEQPKSALVAGEANFSKYVAVGASFSAGFTDNALFIAAQQNSFPNMLSQKFALVGGGAFTLPLMNDNIGGLLFNGALDPNGGFKPRLFFNGAGPEVLPDTPTTEATTNLNGSFNNFGIPGLKSFHLGVAGYGMANPYFGRMASSPGATVLGDAMAQGPTFFTLSEIGGNDVLSYAISGGSGVDQTGNYNPATYGGNDITDPVVFASAFNAAVDALTSNGAKGVVANVPYIATLAHFTTVPYNPLDPTDPNFGPQIPTLNNVFGALNPIFNAVDPTRAIVFSTTEASPVVIKDESLADISAIITAQLNASPTFPAFVAQFGLPPAAAPVVAALLGQTYGQSRQATEADLFVLPSSNIIGKVNQAYAGFLVSQGLPAAVAGQFSVEGVTLPLEDKWVLIPSEQLAIKTATDAYNSTITSTAGTKGLALVDFKGILEQASTTGYSSGNYIYTTALVRGGLVSLDGIHLTARGYAIMANEMMKAIDATYGSNFEASGNLLDSGTFPTNYPKAFR</sequence>
<dbReference type="PROSITE" id="PS51257">
    <property type="entry name" value="PROKAR_LIPOPROTEIN"/>
    <property type="match status" value="1"/>
</dbReference>
<evidence type="ECO:0000313" key="3">
    <source>
        <dbReference type="Proteomes" id="UP000323720"/>
    </source>
</evidence>
<dbReference type="Proteomes" id="UP000323720">
    <property type="component" value="Unassembled WGS sequence"/>
</dbReference>
<dbReference type="GO" id="GO:0016788">
    <property type="term" value="F:hydrolase activity, acting on ester bonds"/>
    <property type="evidence" value="ECO:0007669"/>
    <property type="project" value="UniProtKB-ARBA"/>
</dbReference>
<dbReference type="SUPFAM" id="SSF52266">
    <property type="entry name" value="SGNH hydrolase"/>
    <property type="match status" value="1"/>
</dbReference>
<evidence type="ECO:0000256" key="1">
    <source>
        <dbReference type="SAM" id="SignalP"/>
    </source>
</evidence>
<reference evidence="2 3" key="1">
    <citation type="submission" date="2019-08" db="EMBL/GenBank/DDBJ databases">
        <title>Genomes of Antarctic Bizionia species.</title>
        <authorList>
            <person name="Bowman J.P."/>
        </authorList>
    </citation>
    <scope>NUCLEOTIDE SEQUENCE [LARGE SCALE GENOMIC DNA]</scope>
    <source>
        <strain evidence="2 3">ADA-4</strain>
    </source>
</reference>
<accession>A0A5D0RDN2</accession>
<name>A0A5D0RDN2_9FLAO</name>
<dbReference type="OrthoDB" id="9764164at2"/>
<keyword evidence="3" id="KW-1185">Reference proteome</keyword>
<evidence type="ECO:0000313" key="2">
    <source>
        <dbReference type="EMBL" id="TYB78885.1"/>
    </source>
</evidence>
<dbReference type="EMBL" id="VSKK01000001">
    <property type="protein sequence ID" value="TYB78885.1"/>
    <property type="molecule type" value="Genomic_DNA"/>
</dbReference>
<dbReference type="AlphaFoldDB" id="A0A5D0RDN2"/>
<dbReference type="Gene3D" id="3.40.50.1110">
    <property type="entry name" value="SGNH hydrolase"/>
    <property type="match status" value="1"/>
</dbReference>
<comment type="caution">
    <text evidence="2">The sequence shown here is derived from an EMBL/GenBank/DDBJ whole genome shotgun (WGS) entry which is preliminary data.</text>
</comment>
<dbReference type="InterPro" id="IPR036514">
    <property type="entry name" value="SGNH_hydro_sf"/>
</dbReference>
<organism evidence="2 3">
    <name type="scientific">Bizionia myxarmorum</name>
    <dbReference type="NCBI Taxonomy" id="291186"/>
    <lineage>
        <taxon>Bacteria</taxon>
        <taxon>Pseudomonadati</taxon>
        <taxon>Bacteroidota</taxon>
        <taxon>Flavobacteriia</taxon>
        <taxon>Flavobacteriales</taxon>
        <taxon>Flavobacteriaceae</taxon>
        <taxon>Bizionia</taxon>
    </lineage>
</organism>
<gene>
    <name evidence="2" type="ORF">ES674_03670</name>
</gene>
<keyword evidence="1" id="KW-0732">Signal</keyword>